<protein>
    <recommendedName>
        <fullName evidence="6">Peptidase S1 domain-containing protein</fullName>
    </recommendedName>
</protein>
<dbReference type="InterPro" id="IPR001314">
    <property type="entry name" value="Peptidase_S1A"/>
</dbReference>
<keyword evidence="2" id="KW-0378">Hydrolase</keyword>
<dbReference type="Proteomes" id="UP000719412">
    <property type="component" value="Unassembled WGS sequence"/>
</dbReference>
<dbReference type="FunFam" id="2.40.10.10:FF:000006">
    <property type="entry name" value="Serine proteinase stubble"/>
    <property type="match status" value="1"/>
</dbReference>
<feature type="compositionally biased region" description="Polar residues" evidence="5">
    <location>
        <begin position="144"/>
        <end position="160"/>
    </location>
</feature>
<dbReference type="PRINTS" id="PR00722">
    <property type="entry name" value="CHYMOTRYPSIN"/>
</dbReference>
<feature type="region of interest" description="Disordered" evidence="5">
    <location>
        <begin position="201"/>
        <end position="220"/>
    </location>
</feature>
<reference evidence="7" key="2">
    <citation type="submission" date="2021-08" db="EMBL/GenBank/DDBJ databases">
        <authorList>
            <person name="Eriksson T."/>
        </authorList>
    </citation>
    <scope>NUCLEOTIDE SEQUENCE</scope>
    <source>
        <strain evidence="7">Stoneville</strain>
        <tissue evidence="7">Whole head</tissue>
    </source>
</reference>
<dbReference type="GO" id="GO:0004252">
    <property type="term" value="F:serine-type endopeptidase activity"/>
    <property type="evidence" value="ECO:0007669"/>
    <property type="project" value="InterPro"/>
</dbReference>
<evidence type="ECO:0000313" key="8">
    <source>
        <dbReference type="EMBL" id="KAH0807591.1"/>
    </source>
</evidence>
<sequence>MYTKTDEIFPPAREKWNAIKLPDGFIKNSSACKDIARFTCPGPGLIVGRLPGVDRRHHYLAGRRTAAGSTVIHVALSYQISPKPCWVDGQEGTCMFVYECIKSEGYHIGMCVDTFMFGSCCAHNATDNNVVPNRHDQPSVLYTAPSQHSHTTNKPISHSRPTNRPRPTSHSHLSQSTKPQNRPPTPPPGHTVAASVHVRPNLSSRNPTQPPRHTDALSGANSISIGVYTKPGWQSTTEPGFITSHNQNSLQSGSKPQWQFTTEPAFVTRVKAKPSSFKPKPKPTKKPIQITTKHGSKGTTTKATTKSRDFRQKSFDKTWTAKFAAHKPAPNPCGITRKSLTAVESFKIRLKTTRIPNKSDPLLFTSVPDTLQDYIDYRPPTPTSTVVNTEVPVQKVSSPPDATLTSTISSGGGGGGGVSVPARVGELKNKQPSKQDRGDDESECGVPKMLTQPQSKIVGGKNAPFGRWPWQVSVRRTSFFGFSSTHRCGGAILNENWIATAGHCVDDLLTSQIRIRVGEYDFSSVQEELPFVERAVARKVVHPKYNFFTYEYDLALVQLDKPLEFAPHISPICLPASDDLLIGENATVTGWGRLSEGGTLPSVLQEVQVPIVSNDRCKSMFLRAGRHEFIPEIFLCAGHETGGRDSCQGDSGGPLQVRGKDGHYFLAGIISWGIGCAEANLPGVCTRISKFVPWILKHVT</sequence>
<evidence type="ECO:0000256" key="5">
    <source>
        <dbReference type="SAM" id="MobiDB-lite"/>
    </source>
</evidence>
<keyword evidence="3" id="KW-0720">Serine protease</keyword>
<dbReference type="InterPro" id="IPR001254">
    <property type="entry name" value="Trypsin_dom"/>
</dbReference>
<dbReference type="Pfam" id="PF00089">
    <property type="entry name" value="Trypsin"/>
    <property type="match status" value="1"/>
</dbReference>
<feature type="region of interest" description="Disordered" evidence="5">
    <location>
        <begin position="271"/>
        <end position="307"/>
    </location>
</feature>
<dbReference type="SMART" id="SM00020">
    <property type="entry name" value="Tryp_SPc"/>
    <property type="match status" value="1"/>
</dbReference>
<keyword evidence="9" id="KW-1185">Reference proteome</keyword>
<comment type="caution">
    <text evidence="7">The sequence shown here is derived from an EMBL/GenBank/DDBJ whole genome shotgun (WGS) entry which is preliminary data.</text>
</comment>
<feature type="compositionally biased region" description="Low complexity" evidence="5">
    <location>
        <begin position="291"/>
        <end position="304"/>
    </location>
</feature>
<feature type="region of interest" description="Disordered" evidence="5">
    <location>
        <begin position="128"/>
        <end position="193"/>
    </location>
</feature>
<gene>
    <name evidence="8" type="ORF">GEV33_015200</name>
    <name evidence="7" type="ORF">GEV33_015204</name>
</gene>
<accession>A0A8J6H5C2</accession>
<dbReference type="PROSITE" id="PS50240">
    <property type="entry name" value="TRYPSIN_DOM"/>
    <property type="match status" value="1"/>
</dbReference>
<dbReference type="InterPro" id="IPR043504">
    <property type="entry name" value="Peptidase_S1_PA_chymotrypsin"/>
</dbReference>
<dbReference type="SUPFAM" id="SSF50494">
    <property type="entry name" value="Trypsin-like serine proteases"/>
    <property type="match status" value="1"/>
</dbReference>
<proteinExistence type="predicted"/>
<dbReference type="InterPro" id="IPR033116">
    <property type="entry name" value="TRYPSIN_SER"/>
</dbReference>
<evidence type="ECO:0000313" key="9">
    <source>
        <dbReference type="Proteomes" id="UP000719412"/>
    </source>
</evidence>
<organism evidence="7 9">
    <name type="scientific">Tenebrio molitor</name>
    <name type="common">Yellow mealworm beetle</name>
    <dbReference type="NCBI Taxonomy" id="7067"/>
    <lineage>
        <taxon>Eukaryota</taxon>
        <taxon>Metazoa</taxon>
        <taxon>Ecdysozoa</taxon>
        <taxon>Arthropoda</taxon>
        <taxon>Hexapoda</taxon>
        <taxon>Insecta</taxon>
        <taxon>Pterygota</taxon>
        <taxon>Neoptera</taxon>
        <taxon>Endopterygota</taxon>
        <taxon>Coleoptera</taxon>
        <taxon>Polyphaga</taxon>
        <taxon>Cucujiformia</taxon>
        <taxon>Tenebrionidae</taxon>
        <taxon>Tenebrio</taxon>
    </lineage>
</organism>
<keyword evidence="1" id="KW-0645">Protease</keyword>
<evidence type="ECO:0000259" key="6">
    <source>
        <dbReference type="PROSITE" id="PS50240"/>
    </source>
</evidence>
<evidence type="ECO:0000256" key="3">
    <source>
        <dbReference type="ARBA" id="ARBA00022825"/>
    </source>
</evidence>
<dbReference type="AlphaFoldDB" id="A0A8J6H5C2"/>
<dbReference type="PANTHER" id="PTHR24252">
    <property type="entry name" value="ACROSIN-RELATED"/>
    <property type="match status" value="1"/>
</dbReference>
<evidence type="ECO:0000256" key="4">
    <source>
        <dbReference type="ARBA" id="ARBA00023157"/>
    </source>
</evidence>
<dbReference type="Gene3D" id="2.40.10.10">
    <property type="entry name" value="Trypsin-like serine proteases"/>
    <property type="match status" value="1"/>
</dbReference>
<dbReference type="EMBL" id="JABDTM020030046">
    <property type="protein sequence ID" value="KAH0807591.1"/>
    <property type="molecule type" value="Genomic_DNA"/>
</dbReference>
<evidence type="ECO:0000313" key="7">
    <source>
        <dbReference type="EMBL" id="KAH0807588.1"/>
    </source>
</evidence>
<dbReference type="GO" id="GO:0006508">
    <property type="term" value="P:proteolysis"/>
    <property type="evidence" value="ECO:0007669"/>
    <property type="project" value="UniProtKB-KW"/>
</dbReference>
<dbReference type="PANTHER" id="PTHR24252:SF7">
    <property type="entry name" value="HYALIN"/>
    <property type="match status" value="1"/>
</dbReference>
<feature type="domain" description="Peptidase S1" evidence="6">
    <location>
        <begin position="457"/>
        <end position="700"/>
    </location>
</feature>
<dbReference type="PROSITE" id="PS00135">
    <property type="entry name" value="TRYPSIN_SER"/>
    <property type="match status" value="1"/>
</dbReference>
<evidence type="ECO:0000256" key="1">
    <source>
        <dbReference type="ARBA" id="ARBA00022670"/>
    </source>
</evidence>
<feature type="compositionally biased region" description="Basic and acidic residues" evidence="5">
    <location>
        <begin position="425"/>
        <end position="437"/>
    </location>
</feature>
<keyword evidence="4" id="KW-1015">Disulfide bond</keyword>
<dbReference type="EMBL" id="JABDTM020030048">
    <property type="protein sequence ID" value="KAH0807588.1"/>
    <property type="molecule type" value="Genomic_DNA"/>
</dbReference>
<name>A0A8J6H5C2_TENMO</name>
<reference evidence="7" key="1">
    <citation type="journal article" date="2020" name="J Insects Food Feed">
        <title>The yellow mealworm (Tenebrio molitor) genome: a resource for the emerging insects as food and feed industry.</title>
        <authorList>
            <person name="Eriksson T."/>
            <person name="Andere A."/>
            <person name="Kelstrup H."/>
            <person name="Emery V."/>
            <person name="Picard C."/>
        </authorList>
    </citation>
    <scope>NUCLEOTIDE SEQUENCE</scope>
    <source>
        <strain evidence="7">Stoneville</strain>
        <tissue evidence="7">Whole head</tissue>
    </source>
</reference>
<feature type="compositionally biased region" description="Polar residues" evidence="5">
    <location>
        <begin position="170"/>
        <end position="180"/>
    </location>
</feature>
<evidence type="ECO:0000256" key="2">
    <source>
        <dbReference type="ARBA" id="ARBA00022801"/>
    </source>
</evidence>
<feature type="region of interest" description="Disordered" evidence="5">
    <location>
        <begin position="394"/>
        <end position="453"/>
    </location>
</feature>
<dbReference type="InterPro" id="IPR009003">
    <property type="entry name" value="Peptidase_S1_PA"/>
</dbReference>
<dbReference type="CDD" id="cd00190">
    <property type="entry name" value="Tryp_SPc"/>
    <property type="match status" value="1"/>
</dbReference>